<dbReference type="InterPro" id="IPR041916">
    <property type="entry name" value="Anti_sigma_zinc_sf"/>
</dbReference>
<proteinExistence type="predicted"/>
<dbReference type="Gene3D" id="2.60.120.10">
    <property type="entry name" value="Jelly Rolls"/>
    <property type="match status" value="1"/>
</dbReference>
<dbReference type="InterPro" id="IPR014710">
    <property type="entry name" value="RmlC-like_jellyroll"/>
</dbReference>
<gene>
    <name evidence="2" type="ORF">ACFPOD_09515</name>
</gene>
<dbReference type="InterPro" id="IPR012807">
    <property type="entry name" value="Anti-sigma_ChrR"/>
</dbReference>
<organism evidence="2 3">
    <name type="scientific">Nitratireductor kimnyeongensis</name>
    <dbReference type="NCBI Taxonomy" id="430679"/>
    <lineage>
        <taxon>Bacteria</taxon>
        <taxon>Pseudomonadati</taxon>
        <taxon>Pseudomonadota</taxon>
        <taxon>Alphaproteobacteria</taxon>
        <taxon>Hyphomicrobiales</taxon>
        <taxon>Phyllobacteriaceae</taxon>
        <taxon>Nitratireductor</taxon>
    </lineage>
</organism>
<dbReference type="Pfam" id="PF12973">
    <property type="entry name" value="Cupin_7"/>
    <property type="match status" value="1"/>
</dbReference>
<dbReference type="RefSeq" id="WP_223021328.1">
    <property type="nucleotide sequence ID" value="NZ_CP078143.1"/>
</dbReference>
<dbReference type="InterPro" id="IPR025979">
    <property type="entry name" value="ChrR-like_cupin_dom"/>
</dbReference>
<feature type="domain" description="ChrR-like cupin" evidence="1">
    <location>
        <begin position="112"/>
        <end position="204"/>
    </location>
</feature>
<dbReference type="NCBIfam" id="TIGR02451">
    <property type="entry name" value="anti_sig_ChrR"/>
    <property type="match status" value="1"/>
</dbReference>
<reference evidence="3" key="1">
    <citation type="journal article" date="2019" name="Int. J. Syst. Evol. Microbiol.">
        <title>The Global Catalogue of Microorganisms (GCM) 10K type strain sequencing project: providing services to taxonomists for standard genome sequencing and annotation.</title>
        <authorList>
            <consortium name="The Broad Institute Genomics Platform"/>
            <consortium name="The Broad Institute Genome Sequencing Center for Infectious Disease"/>
            <person name="Wu L."/>
            <person name="Ma J."/>
        </authorList>
    </citation>
    <scope>NUCLEOTIDE SEQUENCE [LARGE SCALE GENOMIC DNA]</scope>
    <source>
        <strain evidence="3">JCM 3366</strain>
    </source>
</reference>
<dbReference type="CDD" id="cd20301">
    <property type="entry name" value="cupin_ChrR"/>
    <property type="match status" value="1"/>
</dbReference>
<evidence type="ECO:0000313" key="2">
    <source>
        <dbReference type="EMBL" id="MFC5585351.1"/>
    </source>
</evidence>
<keyword evidence="3" id="KW-1185">Reference proteome</keyword>
<evidence type="ECO:0000313" key="3">
    <source>
        <dbReference type="Proteomes" id="UP001596107"/>
    </source>
</evidence>
<dbReference type="SUPFAM" id="SSF51182">
    <property type="entry name" value="RmlC-like cupins"/>
    <property type="match status" value="1"/>
</dbReference>
<protein>
    <submittedName>
        <fullName evidence="2">ChrR family anti-sigma-E factor</fullName>
    </submittedName>
</protein>
<comment type="caution">
    <text evidence="2">The sequence shown here is derived from an EMBL/GenBank/DDBJ whole genome shotgun (WGS) entry which is preliminary data.</text>
</comment>
<accession>A0ABW0T9P3</accession>
<evidence type="ECO:0000259" key="1">
    <source>
        <dbReference type="Pfam" id="PF12973"/>
    </source>
</evidence>
<dbReference type="Proteomes" id="UP001596107">
    <property type="component" value="Unassembled WGS sequence"/>
</dbReference>
<dbReference type="EMBL" id="JBHSNB010000002">
    <property type="protein sequence ID" value="MFC5585351.1"/>
    <property type="molecule type" value="Genomic_DNA"/>
</dbReference>
<dbReference type="Gene3D" id="1.10.10.1320">
    <property type="entry name" value="Anti-sigma factor, zinc-finger domain"/>
    <property type="match status" value="1"/>
</dbReference>
<sequence>MSIQHQVSDELLLDYATGVLSEGWRIAIATHLALSPQSRRRLAVMEMAGGALVHDLASEPSLLDEDRSWMTLRKRLESPGAQGVTPPPSRPIPGSVLSVVLPDPLRSYVGGDVDSLKWRPLGRGAYHLPIAVGDPSTMVRLLRIPAGKPVPEHGHRGRELTLVLSGSFHDGDALFARGDLEEADETLQHQPVATEGEDCICLAVTDAPLKFRSWLVRAVQPILGI</sequence>
<dbReference type="InterPro" id="IPR011051">
    <property type="entry name" value="RmlC_Cupin_sf"/>
</dbReference>
<name>A0ABW0T9P3_9HYPH</name>